<comment type="similarity">
    <text evidence="1">Belongs to the BLOC1S1 family.</text>
</comment>
<reference evidence="5" key="1">
    <citation type="submission" date="2011-02" db="EMBL/GenBank/DDBJ databases">
        <title>The Genome Sequence of Capsaspora owczarzaki ATCC 30864.</title>
        <authorList>
            <person name="Russ C."/>
            <person name="Cuomo C."/>
            <person name="Burger G."/>
            <person name="Gray M.W."/>
            <person name="Holland P.W.H."/>
            <person name="King N."/>
            <person name="Lang F.B.F."/>
            <person name="Roger A.J."/>
            <person name="Ruiz-Trillo I."/>
            <person name="Young S.K."/>
            <person name="Zeng Q."/>
            <person name="Gargeya S."/>
            <person name="Alvarado L."/>
            <person name="Berlin A."/>
            <person name="Chapman S.B."/>
            <person name="Chen Z."/>
            <person name="Freedman E."/>
            <person name="Gellesch M."/>
            <person name="Goldberg J."/>
            <person name="Griggs A."/>
            <person name="Gujja S."/>
            <person name="Heilman E."/>
            <person name="Heiman D."/>
            <person name="Howarth C."/>
            <person name="Mehta T."/>
            <person name="Neiman D."/>
            <person name="Pearson M."/>
            <person name="Roberts A."/>
            <person name="Saif S."/>
            <person name="Shea T."/>
            <person name="Shenoy N."/>
            <person name="Sisk P."/>
            <person name="Stolte C."/>
            <person name="Sykes S."/>
            <person name="White J."/>
            <person name="Yandava C."/>
            <person name="Haas B."/>
            <person name="Nusbaum C."/>
            <person name="Birren B."/>
        </authorList>
    </citation>
    <scope>NUCLEOTIDE SEQUENCE</scope>
    <source>
        <strain evidence="5">ATCC 30864</strain>
    </source>
</reference>
<dbReference type="PhylomeDB" id="A0A0D2WRU1"/>
<evidence type="ECO:0000313" key="4">
    <source>
        <dbReference type="EMBL" id="KJE94730.1"/>
    </source>
</evidence>
<dbReference type="GO" id="GO:0016197">
    <property type="term" value="P:endosomal transport"/>
    <property type="evidence" value="ECO:0007669"/>
    <property type="project" value="TreeGrafter"/>
</dbReference>
<organism evidence="4 5">
    <name type="scientific">Capsaspora owczarzaki (strain ATCC 30864)</name>
    <dbReference type="NCBI Taxonomy" id="595528"/>
    <lineage>
        <taxon>Eukaryota</taxon>
        <taxon>Filasterea</taxon>
        <taxon>Capsaspora</taxon>
    </lineage>
</organism>
<gene>
    <name evidence="4" type="ORF">CAOG_005324</name>
</gene>
<dbReference type="eggNOG" id="KOG3390">
    <property type="taxonomic scope" value="Eukaryota"/>
</dbReference>
<protein>
    <recommendedName>
        <fullName evidence="2">Biogenesis of lysosome-related organelles complex 1 subunit 1</fullName>
    </recommendedName>
</protein>
<dbReference type="Proteomes" id="UP000008743">
    <property type="component" value="Unassembled WGS sequence"/>
</dbReference>
<dbReference type="PANTHER" id="PTHR13073">
    <property type="entry name" value="BLOC-1 COMPLEX SUBUNIT 1"/>
    <property type="match status" value="1"/>
</dbReference>
<name>A0A0D2WRU1_CAPO3</name>
<dbReference type="EMBL" id="KE346367">
    <property type="protein sequence ID" value="KJE94730.1"/>
    <property type="molecule type" value="Genomic_DNA"/>
</dbReference>
<evidence type="ECO:0000256" key="2">
    <source>
        <dbReference type="ARBA" id="ARBA00019577"/>
    </source>
</evidence>
<dbReference type="PANTHER" id="PTHR13073:SF0">
    <property type="entry name" value="BIOGENESIS OF LYSOSOME-RELATED ORGANELLES COMPLEX 1 SUBUNIT 1"/>
    <property type="match status" value="1"/>
</dbReference>
<dbReference type="GO" id="GO:0031083">
    <property type="term" value="C:BLOC-1 complex"/>
    <property type="evidence" value="ECO:0007669"/>
    <property type="project" value="InterPro"/>
</dbReference>
<evidence type="ECO:0000256" key="3">
    <source>
        <dbReference type="SAM" id="MobiDB-lite"/>
    </source>
</evidence>
<evidence type="ECO:0000256" key="1">
    <source>
        <dbReference type="ARBA" id="ARBA00007133"/>
    </source>
</evidence>
<dbReference type="STRING" id="595528.A0A0D2WRU1"/>
<keyword evidence="5" id="KW-1185">Reference proteome</keyword>
<evidence type="ECO:0000313" key="5">
    <source>
        <dbReference type="Proteomes" id="UP000008743"/>
    </source>
</evidence>
<dbReference type="InParanoid" id="A0A0D2WRU1"/>
<sequence>MATLSQTLKAHTARQAEFKDEIERSRKAAVASVGAVTNAMVNSLNAGDGAIMITTLGTAPARAVASAGNGPDLVAQVFNNQRLLEAESKQLQTLASRYSKQASQWLGTVDAFNQALKEIGDVETWSKSIEIDMRAIATALEFVATGRESDNAFTVVPPPRPVVAEAASTSATETAPSNSDAAVAPSADAEVASS</sequence>
<feature type="region of interest" description="Disordered" evidence="3">
    <location>
        <begin position="164"/>
        <end position="194"/>
    </location>
</feature>
<dbReference type="OrthoDB" id="20018at2759"/>
<accession>A0A0D2WRU1</accession>
<dbReference type="InterPro" id="IPR009395">
    <property type="entry name" value="BLOC1S1"/>
</dbReference>
<proteinExistence type="inferred from homology"/>
<dbReference type="Pfam" id="PF06320">
    <property type="entry name" value="GCN5L1"/>
    <property type="match status" value="1"/>
</dbReference>
<dbReference type="AlphaFoldDB" id="A0A0D2WRU1"/>